<dbReference type="CDD" id="cd09076">
    <property type="entry name" value="L1-EN"/>
    <property type="match status" value="1"/>
</dbReference>
<protein>
    <submittedName>
        <fullName evidence="3">R2DM Retrovirus-related Pol polyprotein from type II retrotransposable element</fullName>
    </submittedName>
</protein>
<feature type="region of interest" description="Disordered" evidence="1">
    <location>
        <begin position="1"/>
        <end position="58"/>
    </location>
</feature>
<dbReference type="SUPFAM" id="SSF56672">
    <property type="entry name" value="DNA/RNA polymerases"/>
    <property type="match status" value="2"/>
</dbReference>
<accession>A0A5C6PGV6</accession>
<dbReference type="GO" id="GO:0003824">
    <property type="term" value="F:catalytic activity"/>
    <property type="evidence" value="ECO:0007669"/>
    <property type="project" value="InterPro"/>
</dbReference>
<dbReference type="Proteomes" id="UP000324091">
    <property type="component" value="Chromosome 11"/>
</dbReference>
<dbReference type="PANTHER" id="PTHR47027:SF30">
    <property type="entry name" value="THAP-TYPE DOMAIN-CONTAINING PROTEIN"/>
    <property type="match status" value="1"/>
</dbReference>
<dbReference type="SUPFAM" id="SSF56219">
    <property type="entry name" value="DNase I-like"/>
    <property type="match status" value="1"/>
</dbReference>
<organism evidence="3 4">
    <name type="scientific">Takifugu flavidus</name>
    <name type="common">sansaifugu</name>
    <dbReference type="NCBI Taxonomy" id="433684"/>
    <lineage>
        <taxon>Eukaryota</taxon>
        <taxon>Metazoa</taxon>
        <taxon>Chordata</taxon>
        <taxon>Craniata</taxon>
        <taxon>Vertebrata</taxon>
        <taxon>Euteleostomi</taxon>
        <taxon>Actinopterygii</taxon>
        <taxon>Neopterygii</taxon>
        <taxon>Teleostei</taxon>
        <taxon>Neoteleostei</taxon>
        <taxon>Acanthomorphata</taxon>
        <taxon>Eupercaria</taxon>
        <taxon>Tetraodontiformes</taxon>
        <taxon>Tetradontoidea</taxon>
        <taxon>Tetraodontidae</taxon>
        <taxon>Takifugu</taxon>
    </lineage>
</organism>
<reference evidence="3 4" key="1">
    <citation type="submission" date="2019-04" db="EMBL/GenBank/DDBJ databases">
        <title>Chromosome genome assembly for Takifugu flavidus.</title>
        <authorList>
            <person name="Xiao S."/>
        </authorList>
    </citation>
    <scope>NUCLEOTIDE SEQUENCE [LARGE SCALE GENOMIC DNA]</scope>
    <source>
        <strain evidence="3">HTHZ2018</strain>
        <tissue evidence="3">Muscle</tissue>
    </source>
</reference>
<evidence type="ECO:0000313" key="3">
    <source>
        <dbReference type="EMBL" id="TWW78156.1"/>
    </source>
</evidence>
<gene>
    <name evidence="3" type="ORF">D4764_11G0002770</name>
</gene>
<proteinExistence type="predicted"/>
<sequence>MWNNIGAKFPLPGCGSPGPPPGARPGGGARWRAPGGRTSAHGVRPGAARRGNMGPPSRGLTTCRRGQGGRVHCVLGSSRRQGPWRSDSRLHKLALGTWNVTSLVGKEPELVREVEKFRLDIVGLTSTHGKGSGTSLLERGWTLYHSGVADGERRRAGVAILVAPRLNACVLEFTPVDERVASLRLRVGGRILTVVCAYGPNSSSAYPPFLESLEGVLESAPSGGSLVLLGDFNAHVGNDSVTWRGVIGKNGPPDLNPSGVLLLDFCARLRLSITNTLFRHKGVHMCTWHQDALGRRSMIDFVVVSSDLRPHVLDTRVKRGAELSTDHHLVVSWLRWWGRMPDRPGRPKRVVRVCWECLAESPVRRSFNSRLRESFDHVPGEAGDIESEWTMFRASIVEAADRCCGRKVVGACRGGNTRTRWWTPAVRDAVKLKKESYRALLACGTPEAADGYRRAKRSAATAVAEAKTRAWEEFGEAMENDFRTASKRFWTTIRRLRRGKQCTVNTVYSGDGVLLTSTRDVVDRWKEYFEDLLNPTNTPSSEEVGPGDLEMGSRISGAEVAEVVKKLLGGKAPGVDEIRPESLKALDVVGLSWLTRLCNIAWTSGAVPLDWQTGVVVPLFKKGDRRVCSNYRGITLLSLPGKVYSGVLERRVRRIVEPRIQEEQCGFRPGRGTVDQLYTLSRVFEGAWEFAQPVHMCFVDLEKAFDRVPRGVLWGVLREYGVSGPLIRAVRSLYDRCQSLVRIAGSKSNSFLVRVGLRQGCPLSPILFIIFMDRISRCSHGVEGIRFGDLRIASLLFADDVVLLASSARDLQLSLDRFAAACEAAGMRISTSKSEAMVLDRKKVECLLRVKEEILPQVEEFKYLGVLFTSEGRMEREIDRRIGAASTVMRTLHRSVVVKRELSRKAKLSIYRSIFVPTLTYGHELWVMTERTRSRVQAAEMSFLRRVAGLSLRDRVRSSAIREELGVESLLLRVERSQMGWLGHLVRMPPGRLPGEVFRACPSGKRPRGDPGHVGETMSLDWPGNAWGSLRMSWRRWLGRGKSGLLSLGCCPRDPTPDKRQRMDGWMDIQSLLLQGDSQPLPSQARDVIPPPSPGPAMRPPPAKSNQFSPAWHYEVVQEGPVTPDGGLIAASEWELTFAADVVLLASSARDLQLSLDRFAATCEAAGMKISTSKSEAMVLNWKKVECLLRVKEEILPQVEEFNNADSAPVRSGEDRSIFVPPLTYGWLGSPLEACGTPEAADRYWQAKRSAATAVAEATTQAWEEFGEEEFGEAMENDFRTASKRFWTTIRRLRRGKQCTEYFEDLLNPTNTHSSEEVGPGDLGIGSHISGAKVAEAPGVDEIRPEFLKALDVVGLSWLTQLCNIAWTSGAVPLDWQTGVVVPLFKKGDRREEQCGFRPGRGTVDQLYTLSRVFEGAWEFAQPVHMCFVDLEKAFDRVLRGVLWGVLQEYGVSGPLIRAVRSLYDRCQSLVRIAGSKSNLFPVRVVLRQGCPLSPILFIIFMDRISRCSHGVEGVRFGDHRIGSLLFADDVVLLASSACDLQRSLDRFAAASEAAGMKISTSKSEAMVLNRKKVECLLRVKEEILPQVEEFKYLGVLFTREGRMEQEIDRRIGAASAVMRTLHRSVVVKTGPSLFLPSPMVMSFGDRVKSSAIREELGVEPLLLRVERSQMRWLGHLVKMPPGCLPSEVMNTEGGAEKLGEERRGEERRGEEREERRGVTP</sequence>
<name>A0A5C6PGV6_9TELE</name>
<dbReference type="InterPro" id="IPR036691">
    <property type="entry name" value="Endo/exonu/phosph_ase_sf"/>
</dbReference>
<evidence type="ECO:0000313" key="4">
    <source>
        <dbReference type="Proteomes" id="UP000324091"/>
    </source>
</evidence>
<dbReference type="Gene3D" id="3.60.10.10">
    <property type="entry name" value="Endonuclease/exonuclease/phosphatase"/>
    <property type="match status" value="1"/>
</dbReference>
<evidence type="ECO:0000259" key="2">
    <source>
        <dbReference type="PROSITE" id="PS50878"/>
    </source>
</evidence>
<keyword evidence="4" id="KW-1185">Reference proteome</keyword>
<dbReference type="InterPro" id="IPR043502">
    <property type="entry name" value="DNA/RNA_pol_sf"/>
</dbReference>
<dbReference type="EMBL" id="RHFK02000003">
    <property type="protein sequence ID" value="TWW78156.1"/>
    <property type="molecule type" value="Genomic_DNA"/>
</dbReference>
<dbReference type="PROSITE" id="PS50878">
    <property type="entry name" value="RT_POL"/>
    <property type="match status" value="2"/>
</dbReference>
<evidence type="ECO:0000256" key="1">
    <source>
        <dbReference type="SAM" id="MobiDB-lite"/>
    </source>
</evidence>
<comment type="caution">
    <text evidence="3">The sequence shown here is derived from an EMBL/GenBank/DDBJ whole genome shotgun (WGS) entry which is preliminary data.</text>
</comment>
<dbReference type="CDD" id="cd01650">
    <property type="entry name" value="RT_nLTR_like"/>
    <property type="match status" value="2"/>
</dbReference>
<feature type="domain" description="Reverse transcriptase" evidence="2">
    <location>
        <begin position="600"/>
        <end position="868"/>
    </location>
</feature>
<dbReference type="InterPro" id="IPR000477">
    <property type="entry name" value="RT_dom"/>
</dbReference>
<feature type="region of interest" description="Disordered" evidence="1">
    <location>
        <begin position="1685"/>
        <end position="1721"/>
    </location>
</feature>
<dbReference type="Pfam" id="PF03372">
    <property type="entry name" value="Exo_endo_phos"/>
    <property type="match status" value="1"/>
</dbReference>
<dbReference type="PANTHER" id="PTHR47027">
    <property type="entry name" value="REVERSE TRANSCRIPTASE DOMAIN-CONTAINING PROTEIN"/>
    <property type="match status" value="1"/>
</dbReference>
<dbReference type="InterPro" id="IPR005135">
    <property type="entry name" value="Endo/exonuclease/phosphatase"/>
</dbReference>
<feature type="domain" description="Reverse transcriptase" evidence="2">
    <location>
        <begin position="1365"/>
        <end position="1598"/>
    </location>
</feature>
<dbReference type="Pfam" id="PF00078">
    <property type="entry name" value="RVT_1"/>
    <property type="match status" value="2"/>
</dbReference>
<feature type="compositionally biased region" description="Basic and acidic residues" evidence="1">
    <location>
        <begin position="1695"/>
        <end position="1721"/>
    </location>
</feature>